<dbReference type="Proteomes" id="UP001473302">
    <property type="component" value="Unassembled WGS sequence"/>
</dbReference>
<keyword evidence="2" id="KW-1185">Reference proteome</keyword>
<accession>A0ABP9YIP9</accession>
<reference evidence="1 2" key="1">
    <citation type="submission" date="2024-04" db="EMBL/GenBank/DDBJ databases">
        <title>genome sequences of Mucor flavus KT1a and Helicostylum pulchrum KT1b strains isolated from the surface of a dry-aged beef.</title>
        <authorList>
            <person name="Toyotome T."/>
            <person name="Hosono M."/>
            <person name="Torimaru M."/>
            <person name="Fukuda K."/>
            <person name="Mikami N."/>
        </authorList>
    </citation>
    <scope>NUCLEOTIDE SEQUENCE [LARGE SCALE GENOMIC DNA]</scope>
    <source>
        <strain evidence="1 2">KT1a</strain>
    </source>
</reference>
<sequence>MGKPALPTLSVPKAALNMNLIAFAAHSGEVKTDFSGKNAPIESAYSIIVLYHLEFEDNTQVLIGLSMI</sequence>
<proteinExistence type="predicted"/>
<protein>
    <submittedName>
        <fullName evidence="1">Uncharacterized protein</fullName>
    </submittedName>
</protein>
<organism evidence="1 2">
    <name type="scientific">Mucor flavus</name>
    <dbReference type="NCBI Taxonomy" id="439312"/>
    <lineage>
        <taxon>Eukaryota</taxon>
        <taxon>Fungi</taxon>
        <taxon>Fungi incertae sedis</taxon>
        <taxon>Mucoromycota</taxon>
        <taxon>Mucoromycotina</taxon>
        <taxon>Mucoromycetes</taxon>
        <taxon>Mucorales</taxon>
        <taxon>Mucorineae</taxon>
        <taxon>Mucoraceae</taxon>
        <taxon>Mucor</taxon>
    </lineage>
</organism>
<evidence type="ECO:0000313" key="1">
    <source>
        <dbReference type="EMBL" id="GAA5806725.1"/>
    </source>
</evidence>
<gene>
    <name evidence="1" type="ORF">MFLAVUS_000073</name>
</gene>
<evidence type="ECO:0000313" key="2">
    <source>
        <dbReference type="Proteomes" id="UP001473302"/>
    </source>
</evidence>
<name>A0ABP9YIP9_9FUNG</name>
<dbReference type="EMBL" id="BAABUK010000002">
    <property type="protein sequence ID" value="GAA5806725.1"/>
    <property type="molecule type" value="Genomic_DNA"/>
</dbReference>
<comment type="caution">
    <text evidence="1">The sequence shown here is derived from an EMBL/GenBank/DDBJ whole genome shotgun (WGS) entry which is preliminary data.</text>
</comment>